<organism evidence="2 3">
    <name type="scientific">Emiliania huxleyi (strain CCMP1516)</name>
    <dbReference type="NCBI Taxonomy" id="280463"/>
    <lineage>
        <taxon>Eukaryota</taxon>
        <taxon>Haptista</taxon>
        <taxon>Haptophyta</taxon>
        <taxon>Prymnesiophyceae</taxon>
        <taxon>Isochrysidales</taxon>
        <taxon>Noelaerhabdaceae</taxon>
        <taxon>Emiliania</taxon>
    </lineage>
</organism>
<dbReference type="KEGG" id="ehx:EMIHUDRAFT_437036"/>
<reference evidence="3" key="1">
    <citation type="journal article" date="2013" name="Nature">
        <title>Pan genome of the phytoplankton Emiliania underpins its global distribution.</title>
        <authorList>
            <person name="Read B.A."/>
            <person name="Kegel J."/>
            <person name="Klute M.J."/>
            <person name="Kuo A."/>
            <person name="Lefebvre S.C."/>
            <person name="Maumus F."/>
            <person name="Mayer C."/>
            <person name="Miller J."/>
            <person name="Monier A."/>
            <person name="Salamov A."/>
            <person name="Young J."/>
            <person name="Aguilar M."/>
            <person name="Claverie J.M."/>
            <person name="Frickenhaus S."/>
            <person name="Gonzalez K."/>
            <person name="Herman E.K."/>
            <person name="Lin Y.C."/>
            <person name="Napier J."/>
            <person name="Ogata H."/>
            <person name="Sarno A.F."/>
            <person name="Shmutz J."/>
            <person name="Schroeder D."/>
            <person name="de Vargas C."/>
            <person name="Verret F."/>
            <person name="von Dassow P."/>
            <person name="Valentin K."/>
            <person name="Van de Peer Y."/>
            <person name="Wheeler G."/>
            <person name="Dacks J.B."/>
            <person name="Delwiche C.F."/>
            <person name="Dyhrman S.T."/>
            <person name="Glockner G."/>
            <person name="John U."/>
            <person name="Richards T."/>
            <person name="Worden A.Z."/>
            <person name="Zhang X."/>
            <person name="Grigoriev I.V."/>
            <person name="Allen A.E."/>
            <person name="Bidle K."/>
            <person name="Borodovsky M."/>
            <person name="Bowler C."/>
            <person name="Brownlee C."/>
            <person name="Cock J.M."/>
            <person name="Elias M."/>
            <person name="Gladyshev V.N."/>
            <person name="Groth M."/>
            <person name="Guda C."/>
            <person name="Hadaegh A."/>
            <person name="Iglesias-Rodriguez M.D."/>
            <person name="Jenkins J."/>
            <person name="Jones B.M."/>
            <person name="Lawson T."/>
            <person name="Leese F."/>
            <person name="Lindquist E."/>
            <person name="Lobanov A."/>
            <person name="Lomsadze A."/>
            <person name="Malik S.B."/>
            <person name="Marsh M.E."/>
            <person name="Mackinder L."/>
            <person name="Mock T."/>
            <person name="Mueller-Roeber B."/>
            <person name="Pagarete A."/>
            <person name="Parker M."/>
            <person name="Probert I."/>
            <person name="Quesneville H."/>
            <person name="Raines C."/>
            <person name="Rensing S.A."/>
            <person name="Riano-Pachon D.M."/>
            <person name="Richier S."/>
            <person name="Rokitta S."/>
            <person name="Shiraiwa Y."/>
            <person name="Soanes D.M."/>
            <person name="van der Giezen M."/>
            <person name="Wahlund T.M."/>
            <person name="Williams B."/>
            <person name="Wilson W."/>
            <person name="Wolfe G."/>
            <person name="Wurch L.L."/>
        </authorList>
    </citation>
    <scope>NUCLEOTIDE SEQUENCE</scope>
</reference>
<feature type="compositionally biased region" description="Basic residues" evidence="1">
    <location>
        <begin position="336"/>
        <end position="354"/>
    </location>
</feature>
<dbReference type="RefSeq" id="XP_005766290.1">
    <property type="nucleotide sequence ID" value="XM_005766233.1"/>
</dbReference>
<dbReference type="PaxDb" id="2903-EOD13861"/>
<reference evidence="2" key="2">
    <citation type="submission" date="2024-10" db="UniProtKB">
        <authorList>
            <consortium name="EnsemblProtists"/>
        </authorList>
    </citation>
    <scope>IDENTIFICATION</scope>
</reference>
<evidence type="ECO:0000256" key="1">
    <source>
        <dbReference type="SAM" id="MobiDB-lite"/>
    </source>
</evidence>
<dbReference type="GeneID" id="17260008"/>
<keyword evidence="3" id="KW-1185">Reference proteome</keyword>
<evidence type="ECO:0008006" key="4">
    <source>
        <dbReference type="Google" id="ProtNLM"/>
    </source>
</evidence>
<dbReference type="EnsemblProtists" id="EOD13861">
    <property type="protein sequence ID" value="EOD13861"/>
    <property type="gene ID" value="EMIHUDRAFT_437036"/>
</dbReference>
<dbReference type="HOGENOM" id="CLU_797954_0_0_1"/>
<dbReference type="eggNOG" id="ENOG502T094">
    <property type="taxonomic scope" value="Eukaryota"/>
</dbReference>
<protein>
    <recommendedName>
        <fullName evidence="4">Nucleotide-diphospho-sugar transferase domain-containing protein</fullName>
    </recommendedName>
</protein>
<dbReference type="AlphaFoldDB" id="A0A0D3IRH6"/>
<feature type="region of interest" description="Disordered" evidence="1">
    <location>
        <begin position="327"/>
        <end position="354"/>
    </location>
</feature>
<dbReference type="Proteomes" id="UP000013827">
    <property type="component" value="Unassembled WGS sequence"/>
</dbReference>
<name>A0A0D3IRH6_EMIH1</name>
<evidence type="ECO:0000313" key="2">
    <source>
        <dbReference type="EnsemblProtists" id="EOD13861"/>
    </source>
</evidence>
<evidence type="ECO:0000313" key="3">
    <source>
        <dbReference type="Proteomes" id="UP000013827"/>
    </source>
</evidence>
<accession>A0A0D3IRH6</accession>
<sequence length="354" mass="39185">MSKREVMSKPSSIRGLVLTVAFGYGLPEYRTFVLSLRRHYKGETIIISDAGAASEASQLCVAHNVTMLHVDMAPKLFRHTRFSRFAELCHLPEHYCLSIDFRDSFFQADPFSNIDLLGGRTERGMPPDLLLSQEGVATWPHSGYTLGERWMQKSWVEQCFGKETAAAMQAWPTICSGAVFGTAAGFAAFASAYSALGQLPHACDFQDQARARTHSRSAEIKRSPEITRAVLNYLVFRRLLHASMRVQPRGAGVVHTMAPYCGVTMFVKRGGARPYYCREPRPLPLSAAGLVVNDDGAVAPVVHQYDRVLNRSTSMSAVFEAVRHIELQSTSPSRPNRGRGRGAGHRRLGKSRPS</sequence>
<proteinExistence type="predicted"/>